<organism evidence="1 2">
    <name type="scientific">Paenibacillus artemisiicola</name>
    <dbReference type="NCBI Taxonomy" id="1172618"/>
    <lineage>
        <taxon>Bacteria</taxon>
        <taxon>Bacillati</taxon>
        <taxon>Bacillota</taxon>
        <taxon>Bacilli</taxon>
        <taxon>Bacillales</taxon>
        <taxon>Paenibacillaceae</taxon>
        <taxon>Paenibacillus</taxon>
    </lineage>
</organism>
<reference evidence="1 2" key="1">
    <citation type="submission" date="2021-03" db="EMBL/GenBank/DDBJ databases">
        <title>Paenibacillus artemisicola MWE-103 whole genome sequence.</title>
        <authorList>
            <person name="Ham Y.J."/>
        </authorList>
    </citation>
    <scope>NUCLEOTIDE SEQUENCE [LARGE SCALE GENOMIC DNA]</scope>
    <source>
        <strain evidence="1 2">MWE-103</strain>
    </source>
</reference>
<name>A0ABS3WDF8_9BACL</name>
<dbReference type="RefSeq" id="WP_177221942.1">
    <property type="nucleotide sequence ID" value="NZ_JAGGDJ010000017.1"/>
</dbReference>
<evidence type="ECO:0000313" key="2">
    <source>
        <dbReference type="Proteomes" id="UP000670947"/>
    </source>
</evidence>
<protein>
    <recommendedName>
        <fullName evidence="3">Spo0E like sporulation regulatory protein</fullName>
    </recommendedName>
</protein>
<accession>A0ABS3WDF8</accession>
<sequence>MEERKLELLRKLSRLGIQKDPQWLDRLDEPAPLWVVLEMMVAMLEQRESPHQPFD</sequence>
<keyword evidence="2" id="KW-1185">Reference proteome</keyword>
<evidence type="ECO:0000313" key="1">
    <source>
        <dbReference type="EMBL" id="MBO7746324.1"/>
    </source>
</evidence>
<proteinExistence type="predicted"/>
<comment type="caution">
    <text evidence="1">The sequence shown here is derived from an EMBL/GenBank/DDBJ whole genome shotgun (WGS) entry which is preliminary data.</text>
</comment>
<gene>
    <name evidence="1" type="ORF">I8J29_19110</name>
</gene>
<evidence type="ECO:0008006" key="3">
    <source>
        <dbReference type="Google" id="ProtNLM"/>
    </source>
</evidence>
<dbReference type="EMBL" id="JAGGDJ010000017">
    <property type="protein sequence ID" value="MBO7746324.1"/>
    <property type="molecule type" value="Genomic_DNA"/>
</dbReference>
<dbReference type="Proteomes" id="UP000670947">
    <property type="component" value="Unassembled WGS sequence"/>
</dbReference>